<dbReference type="PANTHER" id="PTHR12517:SF0">
    <property type="entry name" value="INTERMEMBRANE LIPID TRANSFER PROTEIN VPS13B"/>
    <property type="match status" value="1"/>
</dbReference>
<proteinExistence type="predicted"/>
<protein>
    <submittedName>
        <fullName evidence="1">Uncharacterized protein</fullName>
    </submittedName>
</protein>
<dbReference type="EMBL" id="HACG01026303">
    <property type="protein sequence ID" value="CEK73168.1"/>
    <property type="molecule type" value="Transcribed_RNA"/>
</dbReference>
<organism evidence="1">
    <name type="scientific">Arion vulgaris</name>
    <dbReference type="NCBI Taxonomy" id="1028688"/>
    <lineage>
        <taxon>Eukaryota</taxon>
        <taxon>Metazoa</taxon>
        <taxon>Spiralia</taxon>
        <taxon>Lophotrochozoa</taxon>
        <taxon>Mollusca</taxon>
        <taxon>Gastropoda</taxon>
        <taxon>Heterobranchia</taxon>
        <taxon>Euthyneura</taxon>
        <taxon>Panpulmonata</taxon>
        <taxon>Eupulmonata</taxon>
        <taxon>Stylommatophora</taxon>
        <taxon>Helicina</taxon>
        <taxon>Arionoidea</taxon>
        <taxon>Arionidae</taxon>
        <taxon>Arion</taxon>
    </lineage>
</organism>
<reference evidence="1" key="1">
    <citation type="submission" date="2014-12" db="EMBL/GenBank/DDBJ databases">
        <title>Insight into the proteome of Arion vulgaris.</title>
        <authorList>
            <person name="Aradska J."/>
            <person name="Bulat T."/>
            <person name="Smidak R."/>
            <person name="Sarate P."/>
            <person name="Gangsoo J."/>
            <person name="Sialana F."/>
            <person name="Bilban M."/>
            <person name="Lubec G."/>
        </authorList>
    </citation>
    <scope>NUCLEOTIDE SEQUENCE</scope>
    <source>
        <tissue evidence="1">Skin</tissue>
    </source>
</reference>
<feature type="non-terminal residue" evidence="1">
    <location>
        <position position="1"/>
    </location>
</feature>
<feature type="non-terminal residue" evidence="1">
    <location>
        <position position="491"/>
    </location>
</feature>
<dbReference type="InterPro" id="IPR039782">
    <property type="entry name" value="VPS13B"/>
</dbReference>
<evidence type="ECO:0000313" key="1">
    <source>
        <dbReference type="EMBL" id="CEK73168.1"/>
    </source>
</evidence>
<gene>
    <name evidence="1" type="primary">ORF85580</name>
</gene>
<dbReference type="PANTHER" id="PTHR12517">
    <property type="entry name" value="VACUOLAR PROTEIN SORTING-ASSOCIATED PROTEIN 13B"/>
    <property type="match status" value="1"/>
</dbReference>
<accession>A0A0B6ZX46</accession>
<name>A0A0B6ZX46_9EUPU</name>
<dbReference type="AlphaFoldDB" id="A0A0B6ZX46"/>
<sequence>TFVPQMLLAADLSHVPVTFGQEHVFCLSNLGQEINRIIQKTLSTQVVTSSHSQHPVMETRDIGRHPISKTFADFVQSRSHDDLRCGGFQFIDQPEGSAIHPDIGEIVFNGGDPKSQENSSMTWHYPNPRVITHLHLTPVPFSLSSNTLTRNDSSTELAMVPCVLQYWDELRADYVDVVEFNLSENEPVSVTMPEVKPTNASELIVASIWRVMLLQFPQEEGKEDNSEDVAVLPSSLAACMCVDSACIPSLIPSIQLSVVVPAAEVHLCHHLKYNGSELPKKLSLYQMCTDLCDEQVFAVIKLEKLTSTISHVTGQEGKTSIKTSLQVSCDILEYKHLTMEEILEPAKLNAIVDISRKGKTQDINGNIHLNDMKLKIGKSAVHTLNIAVAAWSTFNPKCSGPHVIFSHYVLCNNTSATIRFGQAGTDENLVLNSWTMCSYRWRSYKYPQMLHLCMDMPSWKWTEPFPIDKESTSVRNVTARDQNYLVIIKVK</sequence>